<reference evidence="19 20" key="1">
    <citation type="submission" date="2019-08" db="EMBL/GenBank/DDBJ databases">
        <title>The genome of the soybean aphid Biotype 1, its phylome, world population structure and adaptation to the North American continent.</title>
        <authorList>
            <person name="Giordano R."/>
            <person name="Donthu R.K."/>
            <person name="Hernandez A.G."/>
            <person name="Wright C.L."/>
            <person name="Zimin A.V."/>
        </authorList>
    </citation>
    <scope>NUCLEOTIDE SEQUENCE [LARGE SCALE GENOMIC DNA]</scope>
    <source>
        <tissue evidence="19">Whole aphids</tissue>
    </source>
</reference>
<keyword evidence="7" id="KW-0677">Repeat</keyword>
<feature type="region of interest" description="Disordered" evidence="17">
    <location>
        <begin position="406"/>
        <end position="433"/>
    </location>
</feature>
<dbReference type="InterPro" id="IPR036919">
    <property type="entry name" value="Ribo_uL30_ferredoxin-like_sf"/>
</dbReference>
<dbReference type="SMART" id="SM00105">
    <property type="entry name" value="ArfGap"/>
    <property type="match status" value="1"/>
</dbReference>
<dbReference type="InterPro" id="IPR038508">
    <property type="entry name" value="ArfGAP_dom_sf"/>
</dbReference>
<keyword evidence="9" id="KW-0833">Ubl conjugation pathway</keyword>
<dbReference type="CDD" id="cd00200">
    <property type="entry name" value="WD40"/>
    <property type="match status" value="1"/>
</dbReference>
<dbReference type="PRINTS" id="PR00405">
    <property type="entry name" value="REVINTRACTNG"/>
</dbReference>
<keyword evidence="6" id="KW-0479">Metal-binding</keyword>
<comment type="similarity">
    <text evidence="2">Belongs to the universal ribosomal protein uL30 family.</text>
</comment>
<dbReference type="GO" id="GO:0005840">
    <property type="term" value="C:ribosome"/>
    <property type="evidence" value="ECO:0007669"/>
    <property type="project" value="UniProtKB-KW"/>
</dbReference>
<dbReference type="Pfam" id="PF00327">
    <property type="entry name" value="Ribosomal_L30"/>
    <property type="match status" value="1"/>
</dbReference>
<dbReference type="Gene3D" id="3.30.1390.20">
    <property type="entry name" value="Ribosomal protein L30, ferredoxin-like fold domain"/>
    <property type="match status" value="1"/>
</dbReference>
<keyword evidence="10" id="KW-0862">Zinc</keyword>
<feature type="repeat" description="WD" evidence="15">
    <location>
        <begin position="838"/>
        <end position="879"/>
    </location>
</feature>
<dbReference type="GO" id="GO:0005096">
    <property type="term" value="F:GTPase activator activity"/>
    <property type="evidence" value="ECO:0007669"/>
    <property type="project" value="UniProtKB-KW"/>
</dbReference>
<keyword evidence="11" id="KW-0689">Ribosomal protein</keyword>
<comment type="caution">
    <text evidence="19">The sequence shown here is derived from an EMBL/GenBank/DDBJ whole genome shotgun (WGS) entry which is preliminary data.</text>
</comment>
<dbReference type="PROSITE" id="PS50082">
    <property type="entry name" value="WD_REPEATS_2"/>
    <property type="match status" value="5"/>
</dbReference>
<dbReference type="Pfam" id="PF01412">
    <property type="entry name" value="ArfGap"/>
    <property type="match status" value="1"/>
</dbReference>
<evidence type="ECO:0000256" key="16">
    <source>
        <dbReference type="PROSITE-ProRule" id="PRU00288"/>
    </source>
</evidence>
<dbReference type="Pfam" id="PF00400">
    <property type="entry name" value="WD40"/>
    <property type="match status" value="6"/>
</dbReference>
<dbReference type="FunFam" id="3.30.1390.20:FF:000003">
    <property type="entry name" value="60S ribosomal protein L7"/>
    <property type="match status" value="1"/>
</dbReference>
<dbReference type="Gene3D" id="2.130.10.10">
    <property type="entry name" value="YVTN repeat-like/Quinoprotein amine dehydrogenase"/>
    <property type="match status" value="2"/>
</dbReference>
<dbReference type="SMART" id="SM00320">
    <property type="entry name" value="WD40"/>
    <property type="match status" value="7"/>
</dbReference>
<dbReference type="GO" id="GO:0008270">
    <property type="term" value="F:zinc ion binding"/>
    <property type="evidence" value="ECO:0007669"/>
    <property type="project" value="UniProtKB-KW"/>
</dbReference>
<feature type="domain" description="Arf-GAP" evidence="18">
    <location>
        <begin position="12"/>
        <end position="129"/>
    </location>
</feature>
<evidence type="ECO:0000256" key="17">
    <source>
        <dbReference type="SAM" id="MobiDB-lite"/>
    </source>
</evidence>
<dbReference type="SUPFAM" id="SSF55129">
    <property type="entry name" value="Ribosomal protein L30p/L7e"/>
    <property type="match status" value="1"/>
</dbReference>
<dbReference type="PANTHER" id="PTHR19862">
    <property type="entry name" value="WD REPEAT-CONTAINING PROTEIN 48"/>
    <property type="match status" value="1"/>
</dbReference>
<comment type="similarity">
    <text evidence="1">Belongs to the WD repeat WDR48 family.</text>
</comment>
<dbReference type="InterPro" id="IPR019775">
    <property type="entry name" value="WD40_repeat_CS"/>
</dbReference>
<evidence type="ECO:0000256" key="5">
    <source>
        <dbReference type="ARBA" id="ARBA00022574"/>
    </source>
</evidence>
<dbReference type="GO" id="GO:0043130">
    <property type="term" value="F:ubiquitin binding"/>
    <property type="evidence" value="ECO:0007669"/>
    <property type="project" value="TreeGrafter"/>
</dbReference>
<dbReference type="InterPro" id="IPR005998">
    <property type="entry name" value="Ribosomal_uL30_euk"/>
</dbReference>
<evidence type="ECO:0000256" key="7">
    <source>
        <dbReference type="ARBA" id="ARBA00022737"/>
    </source>
</evidence>
<feature type="repeat" description="WD" evidence="15">
    <location>
        <begin position="932"/>
        <end position="973"/>
    </location>
</feature>
<dbReference type="OrthoDB" id="2421129at2759"/>
<dbReference type="PROSITE" id="PS50294">
    <property type="entry name" value="WD_REPEATS_REGION"/>
    <property type="match status" value="5"/>
</dbReference>
<dbReference type="Pfam" id="PF08079">
    <property type="entry name" value="Ribosomal_L30_N"/>
    <property type="match status" value="1"/>
</dbReference>
<dbReference type="PRINTS" id="PR00320">
    <property type="entry name" value="GPROTEINBRPT"/>
</dbReference>
<evidence type="ECO:0000256" key="2">
    <source>
        <dbReference type="ARBA" id="ARBA00007594"/>
    </source>
</evidence>
<protein>
    <recommendedName>
        <fullName evidence="3">WD repeat-containing protein 48 homolog</fullName>
    </recommendedName>
</protein>
<dbReference type="InterPro" id="IPR001680">
    <property type="entry name" value="WD40_rpt"/>
</dbReference>
<dbReference type="InterPro" id="IPR037278">
    <property type="entry name" value="ARFGAP/RecO"/>
</dbReference>
<evidence type="ECO:0000256" key="15">
    <source>
        <dbReference type="PROSITE-ProRule" id="PRU00221"/>
    </source>
</evidence>
<evidence type="ECO:0000259" key="18">
    <source>
        <dbReference type="PROSITE" id="PS50115"/>
    </source>
</evidence>
<dbReference type="CDD" id="cd01657">
    <property type="entry name" value="Ribosomal_L7_archeal_euk"/>
    <property type="match status" value="1"/>
</dbReference>
<keyword evidence="5 15" id="KW-0853">WD repeat</keyword>
<organism evidence="19 20">
    <name type="scientific">Aphis glycines</name>
    <name type="common">Soybean aphid</name>
    <dbReference type="NCBI Taxonomy" id="307491"/>
    <lineage>
        <taxon>Eukaryota</taxon>
        <taxon>Metazoa</taxon>
        <taxon>Ecdysozoa</taxon>
        <taxon>Arthropoda</taxon>
        <taxon>Hexapoda</taxon>
        <taxon>Insecta</taxon>
        <taxon>Pterygota</taxon>
        <taxon>Neoptera</taxon>
        <taxon>Paraneoptera</taxon>
        <taxon>Hemiptera</taxon>
        <taxon>Sternorrhyncha</taxon>
        <taxon>Aphidomorpha</taxon>
        <taxon>Aphidoidea</taxon>
        <taxon>Aphididae</taxon>
        <taxon>Aphidini</taxon>
        <taxon>Aphis</taxon>
        <taxon>Aphis</taxon>
    </lineage>
</organism>
<evidence type="ECO:0000256" key="13">
    <source>
        <dbReference type="ARBA" id="ARBA00049607"/>
    </source>
</evidence>
<feature type="repeat" description="WD" evidence="15">
    <location>
        <begin position="974"/>
        <end position="1015"/>
    </location>
</feature>
<dbReference type="PROSITE" id="PS00678">
    <property type="entry name" value="WD_REPEATS_1"/>
    <property type="match status" value="1"/>
</dbReference>
<dbReference type="GO" id="GO:0000724">
    <property type="term" value="P:double-strand break repair via homologous recombination"/>
    <property type="evidence" value="ECO:0007669"/>
    <property type="project" value="TreeGrafter"/>
</dbReference>
<dbReference type="CDD" id="cd08959">
    <property type="entry name" value="ArfGap_ArfGap1_like"/>
    <property type="match status" value="1"/>
</dbReference>
<feature type="repeat" description="WD" evidence="15">
    <location>
        <begin position="881"/>
        <end position="922"/>
    </location>
</feature>
<name>A0A6G0T2Q3_APHGL</name>
<evidence type="ECO:0000313" key="20">
    <source>
        <dbReference type="Proteomes" id="UP000475862"/>
    </source>
</evidence>
<dbReference type="Gene3D" id="1.10.220.150">
    <property type="entry name" value="Arf GTPase activating protein"/>
    <property type="match status" value="1"/>
</dbReference>
<keyword evidence="4" id="KW-0343">GTPase activation</keyword>
<evidence type="ECO:0000256" key="1">
    <source>
        <dbReference type="ARBA" id="ARBA00006917"/>
    </source>
</evidence>
<dbReference type="FunFam" id="2.130.10.10:FF:000984">
    <property type="entry name" value="WD repeat-containing protein 48 homolog"/>
    <property type="match status" value="1"/>
</dbReference>
<feature type="repeat" description="WD" evidence="15">
    <location>
        <begin position="793"/>
        <end position="834"/>
    </location>
</feature>
<dbReference type="InterPro" id="IPR015943">
    <property type="entry name" value="WD40/YVTN_repeat-like_dom_sf"/>
</dbReference>
<proteinExistence type="inferred from homology"/>
<dbReference type="InterPro" id="IPR001164">
    <property type="entry name" value="ArfGAP_dom"/>
</dbReference>
<sequence length="1434" mass="163284">MSELKVNSEDIEIVFQRLRALPANKTCFDCNSKNPTWSSITYGVFICLDCSAVHRSLGVHLTFVRSTQLDTNWTWLQMRQMQLGGNSNATVFFRQHNCMSKDAQQKYNSRAAQLYRDKLLQSAKQAMKTYGTQLFLDQPHETIEVKPIDFFEQHTTNVNSFNDNLSNNFMPFKHDNGDTTFQGGTKILNDAAQKSIDHKTLLGGRQAHSKRSGLGGKRLGMGAQKIHANFADIEKEAELADKMKFSEPEKTVNTEKSNEDQETQMSSMRLAYHDLSLKKNKEEEKLKQIDPKKAAQLERLGMGFTSKNIVSHSALNDMTALDKEVKKQTTLDHNEDQFYDCFDEDKTPEMILKMMNKHHQITSNDFMDFDDSIKNSKSSYIPSTIDVIKNDWDNIKPAKKINKEVENDNWDSLNENSNRRQGRNNRLTNVVPKPTENNEAFKKFGGAKSISSTQYFGDNQTQAEKSNLSRFEGSNSISSAELFGREEMTGVNSTYQPPDLDDVKESVKQGVTKVAGKLSSLANGMMSSFQFPSRSSKMVDDNAPKRLPAVPESVLKRRKARTAFKLKSLKKAIEERKERVKKTKKYFKRAEAYVKEFRMKERDEIRLARNAKKAGDFYIPPEPKLAFIMRIRGVNQVAPKVKKVLQLFRLRQINNGIFIKLNKATLNMLRICEPYVTWGYPNLKSVRELIYKRGFAKIKGQRIPITNNEMIEKKLGKYGIICTEDLVHCIYRADRRFKYAMNFLWPFKLNTPTGGWRKKTNHYVEGGDFGNREDTINKLLRKMISFVIRDEEERRHRAGINSLQLDSKQGILYSAGRDGIIRQWDVRDNVEASYLRSLEHHTDWVNDIVLCCGGHYLISASSDTTVKLWGLRKENTCLSTLRTHKDYVRALAYARDKEVVASAGLDKTIFMWDVNMLTTLTTTNNTVTTASLPGSKNSIYSLAMNNSGTVLISGSTEKVLRVWDTRTSDCMMKLIGHTDNVKALVVNRDGTQCLSGSSDGTIKLWSLGQQQCIQTLRIHKEGVWALAATENFSHVVSGGRDKKIYMTDLKNPNKVQLICNESAPVVKMVTTPDMSAIWVATSESSINCWRLRKSDETADFEDVPTEPYNQEPFRTLKGAAAIRKYHVLNDKRTILTQDTEKNVAVYDVLKASKIQDLGEVDFDEEIKKRHRIIYIPNWFSVDLKTGMLTIHLGQDENDCFAAWVSAKEAGINVTDDNLRVNYGNRMLRSLLENWLNRIQTDHGTSDGAQSTELNAQTKLDSQCCRIPKHTPLMISEVGGRCLYRMLVSQAGDENDVSILNETIPSWVMNVIVEKSIPKALKISFYLVPLSNTCIRPVKNGTLRPSRDRLVANDFIQVQKIAEYIHEKLSENDGSGPYNKTSDCISNHLQGNTPEKNFELSCNDQILSPTMDLRTLKHFIWKSSADLTIYFKAKH</sequence>
<accession>A0A6G0T2Q3</accession>
<evidence type="ECO:0000256" key="9">
    <source>
        <dbReference type="ARBA" id="ARBA00022786"/>
    </source>
</evidence>
<dbReference type="InterPro" id="IPR012988">
    <property type="entry name" value="Ribosomal_uL30_N_euk"/>
</dbReference>
<dbReference type="Proteomes" id="UP000475862">
    <property type="component" value="Unassembled WGS sequence"/>
</dbReference>
<evidence type="ECO:0000256" key="8">
    <source>
        <dbReference type="ARBA" id="ARBA00022771"/>
    </source>
</evidence>
<evidence type="ECO:0000256" key="11">
    <source>
        <dbReference type="ARBA" id="ARBA00022980"/>
    </source>
</evidence>
<evidence type="ECO:0000256" key="10">
    <source>
        <dbReference type="ARBA" id="ARBA00022833"/>
    </source>
</evidence>
<dbReference type="PROSITE" id="PS50115">
    <property type="entry name" value="ARFGAP"/>
    <property type="match status" value="1"/>
</dbReference>
<keyword evidence="8 16" id="KW-0863">Zinc-finger</keyword>
<dbReference type="InterPro" id="IPR016082">
    <property type="entry name" value="Ribosomal_uL30_ferredoxin-like"/>
</dbReference>
<keyword evidence="12" id="KW-0687">Ribonucleoprotein</keyword>
<evidence type="ECO:0000256" key="14">
    <source>
        <dbReference type="ARBA" id="ARBA00049682"/>
    </source>
</evidence>
<gene>
    <name evidence="19" type="ORF">AGLY_014966</name>
</gene>
<dbReference type="NCBIfam" id="TIGR01310">
    <property type="entry name" value="uL30_euk"/>
    <property type="match status" value="1"/>
</dbReference>
<evidence type="ECO:0000256" key="6">
    <source>
        <dbReference type="ARBA" id="ARBA00022723"/>
    </source>
</evidence>
<evidence type="ECO:0000256" key="12">
    <source>
        <dbReference type="ARBA" id="ARBA00023274"/>
    </source>
</evidence>
<keyword evidence="20" id="KW-1185">Reference proteome</keyword>
<dbReference type="InterPro" id="IPR035808">
    <property type="entry name" value="Ribosomal_uL30_euk_arc"/>
</dbReference>
<dbReference type="SUPFAM" id="SSF57863">
    <property type="entry name" value="ArfGap/RecO-like zinc finger"/>
    <property type="match status" value="1"/>
</dbReference>
<dbReference type="Pfam" id="PF11816">
    <property type="entry name" value="DUF3337"/>
    <property type="match status" value="1"/>
</dbReference>
<dbReference type="FunFam" id="1.10.220.150:FF:000004">
    <property type="entry name" value="Putative ADP-ribosylation factor GTPase-activating protein 2"/>
    <property type="match status" value="1"/>
</dbReference>
<dbReference type="PANTHER" id="PTHR19862:SF14">
    <property type="entry name" value="WD REPEAT-CONTAINING PROTEIN 48"/>
    <property type="match status" value="1"/>
</dbReference>
<comment type="subunit">
    <text evidence="14">Catalytic component of the Usp12-46 deubiquitylase complex consisting of Usp12-46, Wdr20 and Uaf1; regulatory subunit that, together wtih Wdr20, stabilizes Usp12-46. The Usp12-46 deubiquitylase complex associates with arr/arrow; the interaction leads to deubiquitination and stabilization of arr/arrow.</text>
</comment>
<dbReference type="InterPro" id="IPR036322">
    <property type="entry name" value="WD40_repeat_dom_sf"/>
</dbReference>
<dbReference type="SUPFAM" id="SSF50978">
    <property type="entry name" value="WD40 repeat-like"/>
    <property type="match status" value="1"/>
</dbReference>
<evidence type="ECO:0000313" key="19">
    <source>
        <dbReference type="EMBL" id="KAE9524916.1"/>
    </source>
</evidence>
<dbReference type="GO" id="GO:1990904">
    <property type="term" value="C:ribonucleoprotein complex"/>
    <property type="evidence" value="ECO:0007669"/>
    <property type="project" value="UniProtKB-KW"/>
</dbReference>
<dbReference type="GO" id="GO:0003723">
    <property type="term" value="F:RNA binding"/>
    <property type="evidence" value="ECO:0007669"/>
    <property type="project" value="InterPro"/>
</dbReference>
<dbReference type="InterPro" id="IPR051246">
    <property type="entry name" value="WDR48"/>
</dbReference>
<evidence type="ECO:0000256" key="4">
    <source>
        <dbReference type="ARBA" id="ARBA00022468"/>
    </source>
</evidence>
<comment type="function">
    <text evidence="13">Regulatory component of the Usp12-46 deubiquitylase complex. activates deubiquitination by increasing the catalytic turnover without increasing the affinity of deubiquitinating enzymes for the substrate. The complex deubiquitylates the wg/wingless-signaling receptor arr/arrow, which stabilizes the receptor and increases its concentration at the cell surface; this enhances the sensitivity of cells to wg/wingless-signal stimulation. This increases the amplitude and spatial range of the signaling response to the wg/wingless morphogen gradient, facilitating the precise concentration-dependent regulation of its target genes. Together with Wdr20 and Usp12-46 required for wg/wingless-mediated signaling in the wing imaginal disc and for wg/wingless-dependent regulation of intestinal stem cell proliferation.</text>
</comment>
<dbReference type="InterPro" id="IPR021772">
    <property type="entry name" value="WDR48/Bun107"/>
</dbReference>
<dbReference type="EMBL" id="VYZN01000065">
    <property type="protein sequence ID" value="KAE9524916.1"/>
    <property type="molecule type" value="Genomic_DNA"/>
</dbReference>
<dbReference type="InterPro" id="IPR020472">
    <property type="entry name" value="WD40_PAC1"/>
</dbReference>
<evidence type="ECO:0000256" key="3">
    <source>
        <dbReference type="ARBA" id="ARBA00021538"/>
    </source>
</evidence>